<name>F8MKT8_NEUT8</name>
<dbReference type="EMBL" id="GL891304">
    <property type="protein sequence ID" value="EGO57466.1"/>
    <property type="molecule type" value="Genomic_DNA"/>
</dbReference>
<dbReference type="KEGG" id="nte:NEUTE1DRAFT146073"/>
<feature type="compositionally biased region" description="Polar residues" evidence="1">
    <location>
        <begin position="1"/>
        <end position="18"/>
    </location>
</feature>
<feature type="compositionally biased region" description="Low complexity" evidence="1">
    <location>
        <begin position="32"/>
        <end position="48"/>
    </location>
</feature>
<gene>
    <name evidence="2" type="ORF">NEUTE1DRAFT_146073</name>
</gene>
<protein>
    <submittedName>
        <fullName evidence="2">Uncharacterized protein</fullName>
    </submittedName>
</protein>
<feature type="region of interest" description="Disordered" evidence="1">
    <location>
        <begin position="1"/>
        <end position="48"/>
    </location>
</feature>
<evidence type="ECO:0000256" key="1">
    <source>
        <dbReference type="SAM" id="MobiDB-lite"/>
    </source>
</evidence>
<dbReference type="AlphaFoldDB" id="F8MKT8"/>
<proteinExistence type="predicted"/>
<dbReference type="RefSeq" id="XP_009850584.1">
    <property type="nucleotide sequence ID" value="XM_009852282.1"/>
</dbReference>
<dbReference type="VEuPathDB" id="FungiDB:NEUTE1DRAFT_146073"/>
<organism evidence="2 3">
    <name type="scientific">Neurospora tetrasperma (strain FGSC 2508 / ATCC MYA-4615 / P0657)</name>
    <dbReference type="NCBI Taxonomy" id="510951"/>
    <lineage>
        <taxon>Eukaryota</taxon>
        <taxon>Fungi</taxon>
        <taxon>Dikarya</taxon>
        <taxon>Ascomycota</taxon>
        <taxon>Pezizomycotina</taxon>
        <taxon>Sordariomycetes</taxon>
        <taxon>Sordariomycetidae</taxon>
        <taxon>Sordariales</taxon>
        <taxon>Sordariaceae</taxon>
        <taxon>Neurospora</taxon>
    </lineage>
</organism>
<dbReference type="GeneID" id="20826661"/>
<accession>F8MKT8</accession>
<evidence type="ECO:0000313" key="3">
    <source>
        <dbReference type="Proteomes" id="UP000008065"/>
    </source>
</evidence>
<keyword evidence="3" id="KW-1185">Reference proteome</keyword>
<evidence type="ECO:0000313" key="2">
    <source>
        <dbReference type="EMBL" id="EGO57466.1"/>
    </source>
</evidence>
<dbReference type="HOGENOM" id="CLU_1619510_0_0_1"/>
<reference evidence="3" key="1">
    <citation type="journal article" date="2011" name="Genetics">
        <title>Massive changes in genome architecture accompany the transition to self-fertility in the filamentous fungus Neurospora tetrasperma.</title>
        <authorList>
            <person name="Ellison C.E."/>
            <person name="Stajich J.E."/>
            <person name="Jacobson D.J."/>
            <person name="Natvig D.O."/>
            <person name="Lapidus A."/>
            <person name="Foster B."/>
            <person name="Aerts A."/>
            <person name="Riley R."/>
            <person name="Lindquist E.A."/>
            <person name="Grigoriev I.V."/>
            <person name="Taylor J.W."/>
        </authorList>
    </citation>
    <scope>NUCLEOTIDE SEQUENCE [LARGE SCALE GENOMIC DNA]</scope>
    <source>
        <strain evidence="3">FGSC 2508 / P0657</strain>
    </source>
</reference>
<sequence length="164" mass="17793">MARCKQQAQNGHQHSLSPLSAPCRPTQAPERAQASSAAPTTTTTTGTSSTLAASAVATYSAIIAAAQLNERGCEALLESRNDTETRVFAAVIGRDGQEHFYFYVHFSHGTANSPKGNCGGALSDHNYKEYDNEHDNEHNDNNIGYVLLDQCISRPRVRRPFVVS</sequence>
<dbReference type="Proteomes" id="UP000008065">
    <property type="component" value="Unassembled WGS sequence"/>
</dbReference>